<gene>
    <name evidence="1" type="ORF">F1609_07905</name>
</gene>
<proteinExistence type="predicted"/>
<keyword evidence="2" id="KW-1185">Reference proteome</keyword>
<organism evidence="1 2">
    <name type="scientific">Massilia aquatica</name>
    <dbReference type="NCBI Taxonomy" id="2609000"/>
    <lineage>
        <taxon>Bacteria</taxon>
        <taxon>Pseudomonadati</taxon>
        <taxon>Pseudomonadota</taxon>
        <taxon>Betaproteobacteria</taxon>
        <taxon>Burkholderiales</taxon>
        <taxon>Oxalobacteraceae</taxon>
        <taxon>Telluria group</taxon>
        <taxon>Massilia</taxon>
    </lineage>
</organism>
<dbReference type="InterPro" id="IPR052931">
    <property type="entry name" value="Prophage_regulatory_activator"/>
</dbReference>
<dbReference type="Proteomes" id="UP000819052">
    <property type="component" value="Unassembled WGS sequence"/>
</dbReference>
<dbReference type="InterPro" id="IPR010260">
    <property type="entry name" value="AlpA"/>
</dbReference>
<evidence type="ECO:0000313" key="1">
    <source>
        <dbReference type="EMBL" id="NHZ40083.1"/>
    </source>
</evidence>
<reference evidence="1 2" key="1">
    <citation type="submission" date="2019-09" db="EMBL/GenBank/DDBJ databases">
        <title>Taxonomy of Antarctic Massilia spp.: description of Massilia rubra sp. nov., Massilia aquatica sp. nov., Massilia mucilaginosa sp. nov., Massilia frigida sp. nov. isolated from streams, lakes and regoliths.</title>
        <authorList>
            <person name="Holochova P."/>
            <person name="Sedlacek I."/>
            <person name="Kralova S."/>
            <person name="Maslanova I."/>
            <person name="Busse H.-J."/>
            <person name="Stankova E."/>
            <person name="Vrbovska V."/>
            <person name="Kovarovic V."/>
            <person name="Bartak M."/>
            <person name="Svec P."/>
            <person name="Pantucek R."/>
        </authorList>
    </citation>
    <scope>NUCLEOTIDE SEQUENCE [LARGE SCALE GENOMIC DNA]</scope>
    <source>
        <strain evidence="1 2">CCM 8693</strain>
    </source>
</reference>
<dbReference type="RefSeq" id="WP_167075929.1">
    <property type="nucleotide sequence ID" value="NZ_VVIW01000003.1"/>
</dbReference>
<accession>A0ABX0M4V6</accession>
<dbReference type="PANTHER" id="PTHR36154:SF1">
    <property type="entry name" value="DNA-BINDING TRANSCRIPTIONAL ACTIVATOR ALPA"/>
    <property type="match status" value="1"/>
</dbReference>
<dbReference type="PANTHER" id="PTHR36154">
    <property type="entry name" value="DNA-BINDING TRANSCRIPTIONAL ACTIVATOR ALPA"/>
    <property type="match status" value="1"/>
</dbReference>
<name>A0ABX0M4V6_9BURK</name>
<dbReference type="Gene3D" id="1.10.238.160">
    <property type="match status" value="1"/>
</dbReference>
<dbReference type="EMBL" id="VVIW01000003">
    <property type="protein sequence ID" value="NHZ40083.1"/>
    <property type="molecule type" value="Genomic_DNA"/>
</dbReference>
<comment type="caution">
    <text evidence="1">The sequence shown here is derived from an EMBL/GenBank/DDBJ whole genome shotgun (WGS) entry which is preliminary data.</text>
</comment>
<dbReference type="Pfam" id="PF05930">
    <property type="entry name" value="Phage_AlpA"/>
    <property type="match status" value="1"/>
</dbReference>
<protein>
    <submittedName>
        <fullName evidence="1">AlpA family transcriptional regulator</fullName>
    </submittedName>
</protein>
<sequence>MTHPKKFLRFNDVSMLVGLGRTTIYKRIKAGTFPAPIHIGEKAVAWDSAEIECWQAACIAASRPQSAIKSPLVHGG</sequence>
<evidence type="ECO:0000313" key="2">
    <source>
        <dbReference type="Proteomes" id="UP000819052"/>
    </source>
</evidence>